<keyword evidence="2" id="KW-1185">Reference proteome</keyword>
<reference evidence="1 2" key="1">
    <citation type="submission" date="2021-08" db="EMBL/GenBank/DDBJ databases">
        <title>Draft genome sequence of Spirulina subsalsa with high tolerance to salinity and hype-accumulation of phycocyanin.</title>
        <authorList>
            <person name="Pei H."/>
            <person name="Jiang L."/>
        </authorList>
    </citation>
    <scope>NUCLEOTIDE SEQUENCE [LARGE SCALE GENOMIC DNA]</scope>
    <source>
        <strain evidence="1 2">FACHB-351</strain>
    </source>
</reference>
<dbReference type="InterPro" id="IPR013424">
    <property type="entry name" value="Ice-binding_C"/>
</dbReference>
<evidence type="ECO:0000313" key="1">
    <source>
        <dbReference type="EMBL" id="MCW6036795.1"/>
    </source>
</evidence>
<dbReference type="NCBIfam" id="TIGR04155">
    <property type="entry name" value="cyano_PEP"/>
    <property type="match status" value="1"/>
</dbReference>
<sequence>MLPAEAFTITQTTDTAGNPAQPLWTVGMTQDDVGGSFMTNWLLPASPSDPYGSLTQDLSASATYTLSAFTSSYMDLTISLTNTTILSTLTNANIMSFGFGVDPNATGVSFLNQGGVFDDVRLNSTPNFTGGFKNIDICVYAANNCSGGNVNQGLFAGATDTFSLRIFGDFSTGTTSLGGSSATLSDFPIKFQTSADSYQLAGSGHVEEVPEPLTILGTGLALAFGAGLKKEYDKRKKSVEA</sequence>
<evidence type="ECO:0000313" key="2">
    <source>
        <dbReference type="Proteomes" id="UP001526426"/>
    </source>
</evidence>
<dbReference type="EMBL" id="JAIHOM010000046">
    <property type="protein sequence ID" value="MCW6036795.1"/>
    <property type="molecule type" value="Genomic_DNA"/>
</dbReference>
<dbReference type="NCBIfam" id="NF033947">
    <property type="entry name" value="PEP-cistern"/>
    <property type="match status" value="1"/>
</dbReference>
<organism evidence="1 2">
    <name type="scientific">Spirulina subsalsa FACHB-351</name>
    <dbReference type="NCBI Taxonomy" id="234711"/>
    <lineage>
        <taxon>Bacteria</taxon>
        <taxon>Bacillati</taxon>
        <taxon>Cyanobacteriota</taxon>
        <taxon>Cyanophyceae</taxon>
        <taxon>Spirulinales</taxon>
        <taxon>Spirulinaceae</taxon>
        <taxon>Spirulina</taxon>
    </lineage>
</organism>
<gene>
    <name evidence="1" type="ORF">K4A83_11045</name>
</gene>
<name>A0ABT3L5N9_9CYAN</name>
<accession>A0ABT3L5N9</accession>
<dbReference type="InterPro" id="IPR026374">
    <property type="entry name" value="Cyano_PEP"/>
</dbReference>
<dbReference type="Proteomes" id="UP001526426">
    <property type="component" value="Unassembled WGS sequence"/>
</dbReference>
<comment type="caution">
    <text evidence="1">The sequence shown here is derived from an EMBL/GenBank/DDBJ whole genome shotgun (WGS) entry which is preliminary data.</text>
</comment>
<dbReference type="NCBIfam" id="TIGR02595">
    <property type="entry name" value="PEP_CTERM"/>
    <property type="match status" value="1"/>
</dbReference>
<proteinExistence type="predicted"/>
<protein>
    <submittedName>
        <fullName evidence="1">Cistern family PEP-CTERM protein</fullName>
    </submittedName>
</protein>